<dbReference type="GeneID" id="96001510"/>
<organism evidence="2 3">
    <name type="scientific">Cladosporium halotolerans</name>
    <dbReference type="NCBI Taxonomy" id="1052096"/>
    <lineage>
        <taxon>Eukaryota</taxon>
        <taxon>Fungi</taxon>
        <taxon>Dikarya</taxon>
        <taxon>Ascomycota</taxon>
        <taxon>Pezizomycotina</taxon>
        <taxon>Dothideomycetes</taxon>
        <taxon>Dothideomycetidae</taxon>
        <taxon>Cladosporiales</taxon>
        <taxon>Cladosporiaceae</taxon>
        <taxon>Cladosporium</taxon>
    </lineage>
</organism>
<gene>
    <name evidence="2" type="ORF">WHR41_00066</name>
</gene>
<evidence type="ECO:0000256" key="1">
    <source>
        <dbReference type="SAM" id="MobiDB-lite"/>
    </source>
</evidence>
<keyword evidence="3" id="KW-1185">Reference proteome</keyword>
<protein>
    <submittedName>
        <fullName evidence="2">Uncharacterized protein</fullName>
    </submittedName>
</protein>
<dbReference type="AlphaFoldDB" id="A0AB34L2D9"/>
<accession>A0AB34L2D9</accession>
<comment type="caution">
    <text evidence="2">The sequence shown here is derived from an EMBL/GenBank/DDBJ whole genome shotgun (WGS) entry which is preliminary data.</text>
</comment>
<evidence type="ECO:0000313" key="2">
    <source>
        <dbReference type="EMBL" id="KAL1591253.1"/>
    </source>
</evidence>
<proteinExistence type="predicted"/>
<sequence>MGRLTFLKRELQALYRRKAADDAVRASSVDDTRELGRHNSSQIRPLTAGNEFGASPEMHLLSSGSHENETEPASESACLTPASPTLTFEGRSDARDDQTTEHLTTKGVSSDDVIATHQDEVSSPIENAEGVVAEDGVEADPAPLTFEEEQAIRDEEYVTLAAEAAECYTDGPSRLVLASDGVKGCVALLMTLDFSGHVQEALQSQRDFAKARSQSSKTKLALIGLESKVESAIASCKSRLRKLDDQLEGDDRDARASLEQRLTILKAMLLDVGGRKQELFAGVQTQADILREVQASVIAYLEEAFICGMLVPMEEEDPAVEVKKFDLEEEYLLFCDKLKAAGDPLLEDEEIAPLDHNLDHLKAEPLSEEDQKKQDIVNDLWAAKQTLTQARNAFENRSNQRAQEFYANQAAADAGLPTTDDSPEAFDIRWVQETAGLTRALIDAEGAWTSAKRRAVDAGVPVEFDQDDQDTVFAGVDESDCGGDRMSAEQEMVPTVSSPTMRKWLSAVPEGVEAGIADDEAEAEADDWEADEVGISDSVSLVAEGRERARIDRWRRACMGEREA</sequence>
<dbReference type="EMBL" id="JAAQHG020000001">
    <property type="protein sequence ID" value="KAL1591253.1"/>
    <property type="molecule type" value="Genomic_DNA"/>
</dbReference>
<dbReference type="Proteomes" id="UP000803884">
    <property type="component" value="Unassembled WGS sequence"/>
</dbReference>
<feature type="region of interest" description="Disordered" evidence="1">
    <location>
        <begin position="20"/>
        <end position="82"/>
    </location>
</feature>
<feature type="compositionally biased region" description="Basic and acidic residues" evidence="1">
    <location>
        <begin position="20"/>
        <end position="37"/>
    </location>
</feature>
<evidence type="ECO:0000313" key="3">
    <source>
        <dbReference type="Proteomes" id="UP000803884"/>
    </source>
</evidence>
<reference evidence="2 3" key="1">
    <citation type="journal article" date="2020" name="Microbiol. Resour. Announc.">
        <title>Draft Genome Sequence of a Cladosporium Species Isolated from the Mesophotic Ascidian Didemnum maculosum.</title>
        <authorList>
            <person name="Gioti A."/>
            <person name="Siaperas R."/>
            <person name="Nikolaivits E."/>
            <person name="Le Goff G."/>
            <person name="Ouazzani J."/>
            <person name="Kotoulas G."/>
            <person name="Topakas E."/>
        </authorList>
    </citation>
    <scope>NUCLEOTIDE SEQUENCE [LARGE SCALE GENOMIC DNA]</scope>
    <source>
        <strain evidence="2 3">TM138-S3</strain>
    </source>
</reference>
<name>A0AB34L2D9_9PEZI</name>
<dbReference type="RefSeq" id="XP_069234358.1">
    <property type="nucleotide sequence ID" value="XM_069368672.1"/>
</dbReference>